<accession>A0ABN1ICT7</accession>
<gene>
    <name evidence="1" type="ORF">GCM10009105_05550</name>
</gene>
<keyword evidence="2" id="KW-1185">Reference proteome</keyword>
<dbReference type="InterPro" id="IPR031823">
    <property type="entry name" value="TatT"/>
</dbReference>
<dbReference type="EMBL" id="BAAAEU010000002">
    <property type="protein sequence ID" value="GAA0707067.1"/>
    <property type="molecule type" value="Genomic_DNA"/>
</dbReference>
<dbReference type="Pfam" id="PF16811">
    <property type="entry name" value="TAtT"/>
    <property type="match status" value="1"/>
</dbReference>
<evidence type="ECO:0008006" key="3">
    <source>
        <dbReference type="Google" id="ProtNLM"/>
    </source>
</evidence>
<evidence type="ECO:0000313" key="1">
    <source>
        <dbReference type="EMBL" id="GAA0707067.1"/>
    </source>
</evidence>
<organism evidence="1 2">
    <name type="scientific">Dokdonella soli</name>
    <dbReference type="NCBI Taxonomy" id="529810"/>
    <lineage>
        <taxon>Bacteria</taxon>
        <taxon>Pseudomonadati</taxon>
        <taxon>Pseudomonadota</taxon>
        <taxon>Gammaproteobacteria</taxon>
        <taxon>Lysobacterales</taxon>
        <taxon>Rhodanobacteraceae</taxon>
        <taxon>Dokdonella</taxon>
    </lineage>
</organism>
<sequence length="287" mass="30519">MPHFLPFRLSVVAACAIAVGGCATVVNKASQHLADDLTLGILDQDDAALARDGIPAWLMLVDGLIQGDPQNTGMLIAGARLHGAYAGGFIDEPQRAQRLAARSFGYAKRATCIADAALCNQLDAPFETFQGEVAKVAAKDASLLYVLAASWAGQIQANSGDWKAIADIPKVQALLGRVVALDPGLANGEPYMYLGVLATLRPASLGGKPEEGKADFEKALALSGGKNQMVRVLYAERYARLVFDKDLHDRLLNEALAADPHAPGLTLINVLAQQRARKLLESGKDYF</sequence>
<dbReference type="RefSeq" id="WP_343786915.1">
    <property type="nucleotide sequence ID" value="NZ_BAAAEU010000002.1"/>
</dbReference>
<dbReference type="Gene3D" id="1.25.40.920">
    <property type="entry name" value="TRAP transporter T-component"/>
    <property type="match status" value="1"/>
</dbReference>
<protein>
    <recommendedName>
        <fullName evidence="3">TRAP transporter TatT component family protein</fullName>
    </recommendedName>
</protein>
<name>A0ABN1ICT7_9GAMM</name>
<evidence type="ECO:0000313" key="2">
    <source>
        <dbReference type="Proteomes" id="UP001501523"/>
    </source>
</evidence>
<comment type="caution">
    <text evidence="1">The sequence shown here is derived from an EMBL/GenBank/DDBJ whole genome shotgun (WGS) entry which is preliminary data.</text>
</comment>
<dbReference type="InterPro" id="IPR038537">
    <property type="entry name" value="TatT_sf"/>
</dbReference>
<dbReference type="Proteomes" id="UP001501523">
    <property type="component" value="Unassembled WGS sequence"/>
</dbReference>
<reference evidence="1 2" key="1">
    <citation type="journal article" date="2019" name="Int. J. Syst. Evol. Microbiol.">
        <title>The Global Catalogue of Microorganisms (GCM) 10K type strain sequencing project: providing services to taxonomists for standard genome sequencing and annotation.</title>
        <authorList>
            <consortium name="The Broad Institute Genomics Platform"/>
            <consortium name="The Broad Institute Genome Sequencing Center for Infectious Disease"/>
            <person name="Wu L."/>
            <person name="Ma J."/>
        </authorList>
    </citation>
    <scope>NUCLEOTIDE SEQUENCE [LARGE SCALE GENOMIC DNA]</scope>
    <source>
        <strain evidence="1 2">JCM 15421</strain>
    </source>
</reference>
<proteinExistence type="predicted"/>